<evidence type="ECO:0000256" key="1">
    <source>
        <dbReference type="ARBA" id="ARBA00004496"/>
    </source>
</evidence>
<evidence type="ECO:0000256" key="8">
    <source>
        <dbReference type="ARBA" id="ARBA00023277"/>
    </source>
</evidence>
<dbReference type="PANTHER" id="PTHR43002">
    <property type="entry name" value="GLYCOGEN DEBRANCHING ENZYME"/>
    <property type="match status" value="1"/>
</dbReference>
<dbReference type="Gene3D" id="2.60.40.1180">
    <property type="entry name" value="Golgi alpha-mannosidase II"/>
    <property type="match status" value="1"/>
</dbReference>
<comment type="caution">
    <text evidence="19">The sequence shown here is derived from an EMBL/GenBank/DDBJ whole genome shotgun (WGS) entry which is preliminary data.</text>
</comment>
<dbReference type="Pfam" id="PF11941">
    <property type="entry name" value="DUF3459"/>
    <property type="match status" value="1"/>
</dbReference>
<dbReference type="InterPro" id="IPR017853">
    <property type="entry name" value="GH"/>
</dbReference>
<dbReference type="InterPro" id="IPR012768">
    <property type="entry name" value="Trehalose_TreZ"/>
</dbReference>
<evidence type="ECO:0000256" key="5">
    <source>
        <dbReference type="ARBA" id="ARBA00015938"/>
    </source>
</evidence>
<keyword evidence="7 14" id="KW-0378">Hydrolase</keyword>
<accession>A0A3D8YES4</accession>
<dbReference type="GO" id="GO:0005737">
    <property type="term" value="C:cytoplasm"/>
    <property type="evidence" value="ECO:0007669"/>
    <property type="project" value="UniProtKB-SubCell"/>
</dbReference>
<dbReference type="Gene3D" id="2.60.40.10">
    <property type="entry name" value="Immunoglobulins"/>
    <property type="match status" value="1"/>
</dbReference>
<evidence type="ECO:0000256" key="10">
    <source>
        <dbReference type="ARBA" id="ARBA00032057"/>
    </source>
</evidence>
<dbReference type="InterPro" id="IPR013780">
    <property type="entry name" value="Glyco_hydro_b"/>
</dbReference>
<feature type="binding site" evidence="16">
    <location>
        <begin position="264"/>
        <end position="269"/>
    </location>
    <ligand>
        <name>substrate</name>
    </ligand>
</feature>
<dbReference type="InterPro" id="IPR006047">
    <property type="entry name" value="GH13_cat_dom"/>
</dbReference>
<evidence type="ECO:0000256" key="17">
    <source>
        <dbReference type="PIRSR" id="PIRSR006337-3"/>
    </source>
</evidence>
<evidence type="ECO:0000256" key="16">
    <source>
        <dbReference type="PIRSR" id="PIRSR006337-2"/>
    </source>
</evidence>
<evidence type="ECO:0000256" key="6">
    <source>
        <dbReference type="ARBA" id="ARBA00022490"/>
    </source>
</evidence>
<dbReference type="SUPFAM" id="SSF81296">
    <property type="entry name" value="E set domains"/>
    <property type="match status" value="1"/>
</dbReference>
<organism evidence="19 20">
    <name type="scientific">Dyadobacter luteus</name>
    <dbReference type="NCBI Taxonomy" id="2259619"/>
    <lineage>
        <taxon>Bacteria</taxon>
        <taxon>Pseudomonadati</taxon>
        <taxon>Bacteroidota</taxon>
        <taxon>Cytophagia</taxon>
        <taxon>Cytophagales</taxon>
        <taxon>Spirosomataceae</taxon>
        <taxon>Dyadobacter</taxon>
    </lineage>
</organism>
<dbReference type="GO" id="GO:0033942">
    <property type="term" value="F:4-alpha-D-(1-&gt;4)-alpha-D-glucanotrehalose trehalohydrolase activity"/>
    <property type="evidence" value="ECO:0007669"/>
    <property type="project" value="UniProtKB-EC"/>
</dbReference>
<feature type="binding site" evidence="16">
    <location>
        <begin position="328"/>
        <end position="332"/>
    </location>
    <ligand>
        <name>substrate</name>
    </ligand>
</feature>
<feature type="site" description="Transition state stabilizer" evidence="17">
    <location>
        <position position="397"/>
    </location>
</feature>
<comment type="pathway">
    <text evidence="2 14">Glycan biosynthesis; trehalose biosynthesis.</text>
</comment>
<evidence type="ECO:0000256" key="11">
    <source>
        <dbReference type="ARBA" id="ARBA00033284"/>
    </source>
</evidence>
<dbReference type="Proteomes" id="UP000256373">
    <property type="component" value="Unassembled WGS sequence"/>
</dbReference>
<evidence type="ECO:0000256" key="3">
    <source>
        <dbReference type="ARBA" id="ARBA00008061"/>
    </source>
</evidence>
<protein>
    <recommendedName>
        <fullName evidence="5 13">Malto-oligosyltrehalose trehalohydrolase</fullName>
        <shortName evidence="14">MTHase</shortName>
        <ecNumber evidence="4 13">3.2.1.141</ecNumber>
    </recommendedName>
    <alternativeName>
        <fullName evidence="11 14">4-alpha-D-((1-&gt;4)-alpha-D-glucano)trehalose trehalohydrolase</fullName>
    </alternativeName>
    <alternativeName>
        <fullName evidence="10 14">Maltooligosyl trehalose trehalohydrolase</fullName>
    </alternativeName>
</protein>
<feature type="active site" description="Nucleophile" evidence="15">
    <location>
        <position position="266"/>
    </location>
</feature>
<evidence type="ECO:0000313" key="20">
    <source>
        <dbReference type="Proteomes" id="UP000256373"/>
    </source>
</evidence>
<sequence length="615" mass="69943">MNNSDLPCRSAGVCFDSEGRAEISLWAPHASQAELYLVSQNAYLSLQSHSRGFWHLTTKELKPGGEYFFRLNGGKHLPDPASLSQPEGIYGPSQAIDLRGFQWQDQDWKNPNLQDYIIYELHTGTFTSQGTFAGIEQKLDYLVELGITAIEIMPVSQFAGERNWGYDGVFPFCVQNSYGSATGLQQLVDACHKKGLAVILDVVYNHVGPEGNILAEFGPYFTEKYSTPWGNAINFDDAWCDAVRQYFIQNALMWFRDFHIDALRLDAVHAIKDFSPVHILKEIRQQADELEKQSGRRHYMIVELDLNDDLYITPTAQGGYGMEGQWIDEFHHALRVTSGQEKIGYYSDFDGITSLAKAYTDAYVYDGQYSEHRKKTFGARAKTRDGKQFVVFSQNHDQVGNRMLGERTSELVSFEMQKLLAGAVFVSPYLPMLFMGEEYAETNRFQYFISHTDAQLVQMVRQGRKKEFGDFHNDEQVPDPAGAETFENSKLQWKLPDQGDHKIMLDFYKRLIAIRKSYASLRNLNRDDVRVLQVNAEDGTLILFRSCLGEQVICLMNFSDQPKTISLDHNTNNWEKLLASSDREWAGKQELPSPVSTLSGLTLPAESISLYINKL</sequence>
<gene>
    <name evidence="19" type="primary">treZ</name>
    <name evidence="19" type="ORF">DSL64_05440</name>
</gene>
<dbReference type="EC" id="3.2.1.141" evidence="4 13"/>
<evidence type="ECO:0000256" key="12">
    <source>
        <dbReference type="ARBA" id="ARBA00034013"/>
    </source>
</evidence>
<dbReference type="InterPro" id="IPR013783">
    <property type="entry name" value="Ig-like_fold"/>
</dbReference>
<evidence type="ECO:0000256" key="14">
    <source>
        <dbReference type="PIRNR" id="PIRNR006337"/>
    </source>
</evidence>
<comment type="subcellular location">
    <subcellularLocation>
        <location evidence="1 15">Cytoplasm</location>
    </subcellularLocation>
</comment>
<dbReference type="CDD" id="cd11325">
    <property type="entry name" value="AmyAc_GTHase"/>
    <property type="match status" value="1"/>
</dbReference>
<dbReference type="OrthoDB" id="9761875at2"/>
<dbReference type="UniPathway" id="UPA00299"/>
<name>A0A3D8YES4_9BACT</name>
<proteinExistence type="inferred from homology"/>
<evidence type="ECO:0000313" key="19">
    <source>
        <dbReference type="EMBL" id="REA63064.1"/>
    </source>
</evidence>
<evidence type="ECO:0000256" key="13">
    <source>
        <dbReference type="NCBIfam" id="TIGR02402"/>
    </source>
</evidence>
<feature type="active site" description="Proton donor" evidence="15">
    <location>
        <position position="303"/>
    </location>
</feature>
<dbReference type="RefSeq" id="WP_115829653.1">
    <property type="nucleotide sequence ID" value="NZ_QNUL01000003.1"/>
</dbReference>
<feature type="binding site" evidence="16">
    <location>
        <begin position="396"/>
        <end position="401"/>
    </location>
    <ligand>
        <name>substrate</name>
    </ligand>
</feature>
<keyword evidence="6" id="KW-0963">Cytoplasm</keyword>
<dbReference type="EMBL" id="QNUL01000003">
    <property type="protein sequence ID" value="REA63064.1"/>
    <property type="molecule type" value="Genomic_DNA"/>
</dbReference>
<evidence type="ECO:0000256" key="9">
    <source>
        <dbReference type="ARBA" id="ARBA00023295"/>
    </source>
</evidence>
<dbReference type="SMART" id="SM00642">
    <property type="entry name" value="Aamy"/>
    <property type="match status" value="1"/>
</dbReference>
<dbReference type="InterPro" id="IPR022567">
    <property type="entry name" value="DUF3459"/>
</dbReference>
<dbReference type="Pfam" id="PF02922">
    <property type="entry name" value="CBM_48"/>
    <property type="match status" value="1"/>
</dbReference>
<dbReference type="InterPro" id="IPR044901">
    <property type="entry name" value="Trehalose_TreZ_E-set_sf"/>
</dbReference>
<reference evidence="19 20" key="1">
    <citation type="submission" date="2018-07" db="EMBL/GenBank/DDBJ databases">
        <title>Dyadobacter roseus sp. nov., isolated from rose rhizosphere soil.</title>
        <authorList>
            <person name="Chen L."/>
        </authorList>
    </citation>
    <scope>NUCLEOTIDE SEQUENCE [LARGE SCALE GENOMIC DNA]</scope>
    <source>
        <strain evidence="19 20">RS19</strain>
    </source>
</reference>
<dbReference type="InterPro" id="IPR014756">
    <property type="entry name" value="Ig_E-set"/>
</dbReference>
<dbReference type="Pfam" id="PF00128">
    <property type="entry name" value="Alpha-amylase"/>
    <property type="match status" value="1"/>
</dbReference>
<evidence type="ECO:0000259" key="18">
    <source>
        <dbReference type="SMART" id="SM00642"/>
    </source>
</evidence>
<dbReference type="AlphaFoldDB" id="A0A3D8YES4"/>
<dbReference type="Gene3D" id="1.10.10.760">
    <property type="entry name" value="E-set domains of sugar-utilizing enzymes"/>
    <property type="match status" value="1"/>
</dbReference>
<dbReference type="PIRSF" id="PIRSF006337">
    <property type="entry name" value="Trehalose_TreZ"/>
    <property type="match status" value="1"/>
</dbReference>
<comment type="similarity">
    <text evidence="3 14">Belongs to the glycosyl hydrolase 13 family.</text>
</comment>
<keyword evidence="8" id="KW-0119">Carbohydrate metabolism</keyword>
<dbReference type="CDD" id="cd02853">
    <property type="entry name" value="E_set_MTHase_like_N"/>
    <property type="match status" value="1"/>
</dbReference>
<evidence type="ECO:0000256" key="15">
    <source>
        <dbReference type="PIRSR" id="PIRSR006337-1"/>
    </source>
</evidence>
<keyword evidence="20" id="KW-1185">Reference proteome</keyword>
<dbReference type="InterPro" id="IPR004193">
    <property type="entry name" value="Glyco_hydro_13_N"/>
</dbReference>
<evidence type="ECO:0000256" key="4">
    <source>
        <dbReference type="ARBA" id="ARBA00012268"/>
    </source>
</evidence>
<dbReference type="NCBIfam" id="TIGR02402">
    <property type="entry name" value="trehalose_TreZ"/>
    <property type="match status" value="1"/>
</dbReference>
<comment type="catalytic activity">
    <reaction evidence="12 14">
        <text>hydrolysis of (1-&gt;4)-alpha-D-glucosidic linkage in 4-alpha-D-[(1-&gt;4)-alpha-D-glucanosyl]n trehalose to yield trehalose and (1-&gt;4)-alpha-D-glucan.</text>
        <dbReference type="EC" id="3.2.1.141"/>
    </reaction>
</comment>
<keyword evidence="9 14" id="KW-0326">Glycosidase</keyword>
<evidence type="ECO:0000256" key="7">
    <source>
        <dbReference type="ARBA" id="ARBA00022801"/>
    </source>
</evidence>
<feature type="domain" description="Glycosyl hydrolase family 13 catalytic" evidence="18">
    <location>
        <begin position="95"/>
        <end position="515"/>
    </location>
</feature>
<dbReference type="Gene3D" id="3.20.20.80">
    <property type="entry name" value="Glycosidases"/>
    <property type="match status" value="1"/>
</dbReference>
<evidence type="ECO:0000256" key="2">
    <source>
        <dbReference type="ARBA" id="ARBA00005199"/>
    </source>
</evidence>
<dbReference type="SUPFAM" id="SSF51445">
    <property type="entry name" value="(Trans)glycosidases"/>
    <property type="match status" value="1"/>
</dbReference>
<dbReference type="GO" id="GO:0005992">
    <property type="term" value="P:trehalose biosynthetic process"/>
    <property type="evidence" value="ECO:0007669"/>
    <property type="project" value="UniProtKB-UniRule"/>
</dbReference>